<gene>
    <name evidence="3" type="ORF">AHIS1636_08520</name>
</gene>
<evidence type="ECO:0000259" key="2">
    <source>
        <dbReference type="SMART" id="SM00892"/>
    </source>
</evidence>
<dbReference type="InterPro" id="IPR001604">
    <property type="entry name" value="Endo_G_ENPP1-like_dom"/>
</dbReference>
<dbReference type="SMART" id="SM00892">
    <property type="entry name" value="Endonuclease_NS"/>
    <property type="match status" value="1"/>
</dbReference>
<feature type="domain" description="ENPP1-3/EXOG-like endonuclease/phosphodiesterase" evidence="1">
    <location>
        <begin position="26"/>
        <end position="245"/>
    </location>
</feature>
<sequence length="276" mass="30566">MGYDADFLQTAVELPRAATAAKVLDYTHFTILLNTSRRFAELTAANIDGGQLRDVGREDTWRLDPRVASALQAGEELYRNNNLDRGHLVRRRDPVWGPPADAAKANIETFFYTNAAPQVDTFNQSKLLWHGLEDYVLNHADQYDARLSVFTGPVLDPKDPPYRGFAIPLLFWKVVAWQGADGLASTAYILDQSPLLGELEEERLTALRAAAGATPPLGPYRTFQVPVADVQDLTGLGLEQLVAVDRFVPAPTARAGEPRWQLLVSFEQIVLLPPES</sequence>
<dbReference type="SUPFAM" id="SSF54060">
    <property type="entry name" value="His-Me finger endonucleases"/>
    <property type="match status" value="1"/>
</dbReference>
<keyword evidence="4" id="KW-1185">Reference proteome</keyword>
<dbReference type="CDD" id="cd00091">
    <property type="entry name" value="NUC"/>
    <property type="match status" value="1"/>
</dbReference>
<dbReference type="PANTHER" id="PTHR13966">
    <property type="entry name" value="ENDONUCLEASE RELATED"/>
    <property type="match status" value="1"/>
</dbReference>
<evidence type="ECO:0000313" key="3">
    <source>
        <dbReference type="EMBL" id="GLB66413.1"/>
    </source>
</evidence>
<dbReference type="EMBL" id="BRVS01000004">
    <property type="protein sequence ID" value="GLB66413.1"/>
    <property type="molecule type" value="Genomic_DNA"/>
</dbReference>
<dbReference type="InterPro" id="IPR040255">
    <property type="entry name" value="Non-specific_endonuclease"/>
</dbReference>
<comment type="caution">
    <text evidence="3">The sequence shown here is derived from an EMBL/GenBank/DDBJ whole genome shotgun (WGS) entry which is preliminary data.</text>
</comment>
<dbReference type="Gene3D" id="3.40.570.10">
    <property type="entry name" value="Extracellular Endonuclease, subunit A"/>
    <property type="match status" value="1"/>
</dbReference>
<accession>A0ABQ5MR37</accession>
<dbReference type="InterPro" id="IPR044925">
    <property type="entry name" value="His-Me_finger_sf"/>
</dbReference>
<evidence type="ECO:0000259" key="1">
    <source>
        <dbReference type="SMART" id="SM00477"/>
    </source>
</evidence>
<dbReference type="InterPro" id="IPR020821">
    <property type="entry name" value="ENPP1-3/EXOG-like_nuc-like"/>
</dbReference>
<dbReference type="Proteomes" id="UP001209654">
    <property type="component" value="Unassembled WGS sequence"/>
</dbReference>
<name>A0ABQ5MR37_9MICC</name>
<protein>
    <recommendedName>
        <fullName evidence="5">Endonuclease</fullName>
    </recommendedName>
</protein>
<reference evidence="3 4" key="1">
    <citation type="journal article" date="2023" name="Int. J. Syst. Evol. Microbiol.">
        <title>Arthrobacter mangrovi sp. nov., an actinobacterium isolated from the rhizosphere of a mangrove.</title>
        <authorList>
            <person name="Hamada M."/>
            <person name="Saitou S."/>
            <person name="Enomoto N."/>
            <person name="Nanri K."/>
            <person name="Hidaka K."/>
            <person name="Miura T."/>
            <person name="Tamura T."/>
        </authorList>
    </citation>
    <scope>NUCLEOTIDE SEQUENCE [LARGE SCALE GENOMIC DNA]</scope>
    <source>
        <strain evidence="3 4">NBRC 112813</strain>
    </source>
</reference>
<dbReference type="Pfam" id="PF01223">
    <property type="entry name" value="Endonuclease_NS"/>
    <property type="match status" value="1"/>
</dbReference>
<evidence type="ECO:0000313" key="4">
    <source>
        <dbReference type="Proteomes" id="UP001209654"/>
    </source>
</evidence>
<proteinExistence type="predicted"/>
<dbReference type="InterPro" id="IPR044929">
    <property type="entry name" value="DNA/RNA_non-sp_Endonuclease_sf"/>
</dbReference>
<evidence type="ECO:0008006" key="5">
    <source>
        <dbReference type="Google" id="ProtNLM"/>
    </source>
</evidence>
<dbReference type="PANTHER" id="PTHR13966:SF5">
    <property type="entry name" value="ENDONUCLEASE G, MITOCHONDRIAL"/>
    <property type="match status" value="1"/>
</dbReference>
<organism evidence="3 4">
    <name type="scientific">Arthrobacter mangrovi</name>
    <dbReference type="NCBI Taxonomy" id="2966350"/>
    <lineage>
        <taxon>Bacteria</taxon>
        <taxon>Bacillati</taxon>
        <taxon>Actinomycetota</taxon>
        <taxon>Actinomycetes</taxon>
        <taxon>Micrococcales</taxon>
        <taxon>Micrococcaceae</taxon>
        <taxon>Arthrobacter</taxon>
    </lineage>
</organism>
<feature type="domain" description="DNA/RNA non-specific endonuclease/pyrophosphatase/phosphodiesterase" evidence="2">
    <location>
        <begin position="25"/>
        <end position="245"/>
    </location>
</feature>
<dbReference type="SMART" id="SM00477">
    <property type="entry name" value="NUC"/>
    <property type="match status" value="1"/>
</dbReference>